<dbReference type="Proteomes" id="UP000789901">
    <property type="component" value="Unassembled WGS sequence"/>
</dbReference>
<proteinExistence type="predicted"/>
<comment type="caution">
    <text evidence="1">The sequence shown here is derived from an EMBL/GenBank/DDBJ whole genome shotgun (WGS) entry which is preliminary data.</text>
</comment>
<name>A0ABN7VIR2_GIGMA</name>
<accession>A0ABN7VIR2</accession>
<evidence type="ECO:0000313" key="2">
    <source>
        <dbReference type="Proteomes" id="UP000789901"/>
    </source>
</evidence>
<protein>
    <submittedName>
        <fullName evidence="1">15087_t:CDS:1</fullName>
    </submittedName>
</protein>
<evidence type="ECO:0000313" key="1">
    <source>
        <dbReference type="EMBL" id="CAG8776115.1"/>
    </source>
</evidence>
<keyword evidence="2" id="KW-1185">Reference proteome</keyword>
<organism evidence="1 2">
    <name type="scientific">Gigaspora margarita</name>
    <dbReference type="NCBI Taxonomy" id="4874"/>
    <lineage>
        <taxon>Eukaryota</taxon>
        <taxon>Fungi</taxon>
        <taxon>Fungi incertae sedis</taxon>
        <taxon>Mucoromycota</taxon>
        <taxon>Glomeromycotina</taxon>
        <taxon>Glomeromycetes</taxon>
        <taxon>Diversisporales</taxon>
        <taxon>Gigasporaceae</taxon>
        <taxon>Gigaspora</taxon>
    </lineage>
</organism>
<dbReference type="EMBL" id="CAJVQB010015707">
    <property type="protein sequence ID" value="CAG8776115.1"/>
    <property type="molecule type" value="Genomic_DNA"/>
</dbReference>
<feature type="non-terminal residue" evidence="1">
    <location>
        <position position="1"/>
    </location>
</feature>
<reference evidence="1 2" key="1">
    <citation type="submission" date="2021-06" db="EMBL/GenBank/DDBJ databases">
        <authorList>
            <person name="Kallberg Y."/>
            <person name="Tangrot J."/>
            <person name="Rosling A."/>
        </authorList>
    </citation>
    <scope>NUCLEOTIDE SEQUENCE [LARGE SCALE GENOMIC DNA]</scope>
    <source>
        <strain evidence="1 2">120-4 pot B 10/14</strain>
    </source>
</reference>
<sequence>QTTIKDLACNDKIGITIAFDSWHNVVNQELMGVVFITSSGETLIWRAEDIKTNDDDNGNENSSSEADWNIIIDRWEELLIEEEFEEEQNDFDEVDIDFLSSEIHPAKNQAAKWELQNLFLPNLPFPFENI</sequence>
<gene>
    <name evidence="1" type="ORF">GMARGA_LOCUS19090</name>
</gene>